<organism evidence="3 4">
    <name type="scientific">Mycoplasma capricolum subsp. capricolum (strain California kid / ATCC 27343 / NCTC 10154)</name>
    <dbReference type="NCBI Taxonomy" id="340047"/>
    <lineage>
        <taxon>Bacteria</taxon>
        <taxon>Bacillati</taxon>
        <taxon>Mycoplasmatota</taxon>
        <taxon>Mollicutes</taxon>
        <taxon>Mycoplasmataceae</taxon>
        <taxon>Mycoplasma</taxon>
    </lineage>
</organism>
<feature type="transmembrane region" description="Helical" evidence="2">
    <location>
        <begin position="434"/>
        <end position="457"/>
    </location>
</feature>
<proteinExistence type="predicted"/>
<dbReference type="Proteomes" id="UP000001928">
    <property type="component" value="Chromosome"/>
</dbReference>
<reference evidence="3 4" key="1">
    <citation type="submission" date="2005-09" db="EMBL/GenBank/DDBJ databases">
        <authorList>
            <person name="Glass J.I."/>
            <person name="Lartigue C."/>
            <person name="Pfannkoch C."/>
            <person name="Baden-Tillson H."/>
            <person name="Smith H.O."/>
            <person name="Venter J.C."/>
            <person name="Roske K."/>
            <person name="Wise K.S."/>
            <person name="Calcutt M.J."/>
            <person name="Nelson W.C."/>
            <person name="Nierman W.C."/>
        </authorList>
    </citation>
    <scope>NUCLEOTIDE SEQUENCE [LARGE SCALE GENOMIC DNA]</scope>
    <source>
        <strain evidence="4">California kid / ATCC 27343 / NCTC 10154</strain>
    </source>
</reference>
<evidence type="ECO:0000313" key="4">
    <source>
        <dbReference type="Proteomes" id="UP000001928"/>
    </source>
</evidence>
<dbReference type="AlphaFoldDB" id="Q2SS84"/>
<keyword evidence="2" id="KW-0812">Transmembrane</keyword>
<protein>
    <submittedName>
        <fullName evidence="3">Membrane protein, putative</fullName>
    </submittedName>
</protein>
<sequence length="461" mass="51382">MKKLLVLLSSSIFFSLTTLSIYVLNSKNNVNQLSNFVLKQKEQKEETDLSKIFDWAYVSIKDRTIDTKAKVINAIKLKYSSVDVSQLEIEIKTYPSDGGVDAIITPKKPSSKYINSAKIPCYSKEDIKNKLKQLKLDTPINVEINDVNSIFNALKDKGLSNQFEVDFKIKEIKENSAIFSSTEVGDFYGEVEIKFNSNRLTLNSIIRDSKLRVEKLKNDEIIETLITKYPKLKEAKLSTLVNEQNKTITVTTNNKAKFDGTISLSYELITKEPMHIPNQSEPIIGISSKPKIKNEQLESITVPKTPVLKEKTNEFSKLKMLPDKPNDSPNKSSISKTKSNEGKTISSKPHMSDKSLNEAELESQSKPLINSPHSQNLAKTPKESKIDKDVNSNTSVIDKSKSSSTTNSKILQIPNKKLSNSNKDSKSTGSKTGVIVGSTLGVSLIVASGAAGSWFYFKKRK</sequence>
<gene>
    <name evidence="3" type="ordered locus">MCAP_0399</name>
</gene>
<dbReference type="PhylomeDB" id="Q2SS84"/>
<feature type="compositionally biased region" description="Low complexity" evidence="1">
    <location>
        <begin position="402"/>
        <end position="422"/>
    </location>
</feature>
<feature type="compositionally biased region" description="Polar residues" evidence="1">
    <location>
        <begin position="327"/>
        <end position="349"/>
    </location>
</feature>
<feature type="compositionally biased region" description="Polar residues" evidence="1">
    <location>
        <begin position="362"/>
        <end position="378"/>
    </location>
</feature>
<keyword evidence="2" id="KW-0472">Membrane</keyword>
<keyword evidence="2" id="KW-1133">Transmembrane helix</keyword>
<evidence type="ECO:0000256" key="1">
    <source>
        <dbReference type="SAM" id="MobiDB-lite"/>
    </source>
</evidence>
<evidence type="ECO:0000256" key="2">
    <source>
        <dbReference type="SAM" id="Phobius"/>
    </source>
</evidence>
<feature type="compositionally biased region" description="Basic and acidic residues" evidence="1">
    <location>
        <begin position="313"/>
        <end position="326"/>
    </location>
</feature>
<dbReference type="KEGG" id="mcp:MCAP_0399"/>
<dbReference type="EMBL" id="CP000123">
    <property type="protein sequence ID" value="ABC01669.1"/>
    <property type="molecule type" value="Genomic_DNA"/>
</dbReference>
<name>Q2SS84_MYCCT</name>
<feature type="region of interest" description="Disordered" evidence="1">
    <location>
        <begin position="313"/>
        <end position="434"/>
    </location>
</feature>
<dbReference type="GeneID" id="23778646"/>
<dbReference type="RefSeq" id="WP_011387279.1">
    <property type="nucleotide sequence ID" value="NC_007633.1"/>
</dbReference>
<dbReference type="HOGENOM" id="CLU_053127_0_0_14"/>
<feature type="compositionally biased region" description="Basic and acidic residues" evidence="1">
    <location>
        <begin position="380"/>
        <end position="390"/>
    </location>
</feature>
<accession>Q2SS84</accession>
<evidence type="ECO:0000313" key="3">
    <source>
        <dbReference type="EMBL" id="ABC01669.1"/>
    </source>
</evidence>